<comment type="caution">
    <text evidence="1">The sequence shown here is derived from an EMBL/GenBank/DDBJ whole genome shotgun (WGS) entry which is preliminary data.</text>
</comment>
<name>A0AAQ4E279_AMBAM</name>
<evidence type="ECO:0000313" key="1">
    <source>
        <dbReference type="EMBL" id="KAK8768819.1"/>
    </source>
</evidence>
<sequence length="101" mass="11204">MKRREKYIFCAFCRSRGLLCVRAKKTPSLFDCSGGFWLTLRGATPVEPWTSNSASPYFWVTSAAPVLVRINEPVICVAVPLRKHPRGMNVFSLNGGGGKEL</sequence>
<proteinExistence type="predicted"/>
<keyword evidence="2" id="KW-1185">Reference proteome</keyword>
<dbReference type="AlphaFoldDB" id="A0AAQ4E279"/>
<gene>
    <name evidence="1" type="ORF">V5799_014717</name>
</gene>
<organism evidence="1 2">
    <name type="scientific">Amblyomma americanum</name>
    <name type="common">Lone star tick</name>
    <dbReference type="NCBI Taxonomy" id="6943"/>
    <lineage>
        <taxon>Eukaryota</taxon>
        <taxon>Metazoa</taxon>
        <taxon>Ecdysozoa</taxon>
        <taxon>Arthropoda</taxon>
        <taxon>Chelicerata</taxon>
        <taxon>Arachnida</taxon>
        <taxon>Acari</taxon>
        <taxon>Parasitiformes</taxon>
        <taxon>Ixodida</taxon>
        <taxon>Ixodoidea</taxon>
        <taxon>Ixodidae</taxon>
        <taxon>Amblyomminae</taxon>
        <taxon>Amblyomma</taxon>
    </lineage>
</organism>
<reference evidence="1 2" key="1">
    <citation type="journal article" date="2023" name="Arcadia Sci">
        <title>De novo assembly of a long-read Amblyomma americanum tick genome.</title>
        <authorList>
            <person name="Chou S."/>
            <person name="Poskanzer K.E."/>
            <person name="Rollins M."/>
            <person name="Thuy-Boun P.S."/>
        </authorList>
    </citation>
    <scope>NUCLEOTIDE SEQUENCE [LARGE SCALE GENOMIC DNA]</scope>
    <source>
        <strain evidence="1">F_SG_1</strain>
        <tissue evidence="1">Salivary glands</tissue>
    </source>
</reference>
<accession>A0AAQ4E279</accession>
<protein>
    <submittedName>
        <fullName evidence="1">Uncharacterized protein</fullName>
    </submittedName>
</protein>
<evidence type="ECO:0000313" key="2">
    <source>
        <dbReference type="Proteomes" id="UP001321473"/>
    </source>
</evidence>
<dbReference type="Proteomes" id="UP001321473">
    <property type="component" value="Unassembled WGS sequence"/>
</dbReference>
<dbReference type="EMBL" id="JARKHS020023414">
    <property type="protein sequence ID" value="KAK8768819.1"/>
    <property type="molecule type" value="Genomic_DNA"/>
</dbReference>